<dbReference type="Gene3D" id="3.30.910.20">
    <property type="entry name" value="Skp domain"/>
    <property type="match status" value="1"/>
</dbReference>
<feature type="signal peptide" evidence="4">
    <location>
        <begin position="1"/>
        <end position="25"/>
    </location>
</feature>
<evidence type="ECO:0000313" key="6">
    <source>
        <dbReference type="EMBL" id="MCS5708365.1"/>
    </source>
</evidence>
<evidence type="ECO:0000256" key="3">
    <source>
        <dbReference type="SAM" id="MobiDB-lite"/>
    </source>
</evidence>
<dbReference type="SMART" id="SM00935">
    <property type="entry name" value="OmpH"/>
    <property type="match status" value="1"/>
</dbReference>
<comment type="similarity">
    <text evidence="2">Belongs to the skp family.</text>
</comment>
<dbReference type="PANTHER" id="PTHR35089:SF1">
    <property type="entry name" value="CHAPERONE PROTEIN SKP"/>
    <property type="match status" value="1"/>
</dbReference>
<evidence type="ECO:0000313" key="5">
    <source>
        <dbReference type="EMBL" id="KRG20058.1"/>
    </source>
</evidence>
<dbReference type="STRING" id="437022.CC99x_00279"/>
<organism evidence="5">
    <name type="scientific">Candidatus Berkiella cookevillensis</name>
    <dbReference type="NCBI Taxonomy" id="437022"/>
    <lineage>
        <taxon>Bacteria</taxon>
        <taxon>Pseudomonadati</taxon>
        <taxon>Pseudomonadota</taxon>
        <taxon>Gammaproteobacteria</taxon>
        <taxon>Candidatus Berkiellales</taxon>
        <taxon>Candidatus Berkiellaceae</taxon>
        <taxon>Candidatus Berkiella</taxon>
    </lineage>
</organism>
<reference evidence="5" key="1">
    <citation type="submission" date="2015-09" db="EMBL/GenBank/DDBJ databases">
        <title>Draft Genome Sequences of Two Novel Amoeba-resistant Intranuclear Bacteria, Candidatus Berkiella cookevillensis and Candidatus Berkiella aquae.</title>
        <authorList>
            <person name="Mehari Y.T."/>
            <person name="Arivett B.A."/>
            <person name="Farone A.L."/>
            <person name="Gunderson J.H."/>
            <person name="Farone M.B."/>
        </authorList>
    </citation>
    <scope>NUCLEOTIDE SEQUENCE [LARGE SCALE GENOMIC DNA]</scope>
    <source>
        <strain evidence="5">CC99</strain>
    </source>
</reference>
<keyword evidence="7" id="KW-1185">Reference proteome</keyword>
<dbReference type="GO" id="GO:0005829">
    <property type="term" value="C:cytosol"/>
    <property type="evidence" value="ECO:0007669"/>
    <property type="project" value="TreeGrafter"/>
</dbReference>
<dbReference type="Proteomes" id="UP000051494">
    <property type="component" value="Unassembled WGS sequence"/>
</dbReference>
<reference evidence="6" key="3">
    <citation type="submission" date="2021-06" db="EMBL/GenBank/DDBJ databases">
        <title>Genomic Description and Analysis of Intracellular Bacteria, Candidatus Berkiella cookevillensis and Candidatus Berkiella aquae.</title>
        <authorList>
            <person name="Kidane D.T."/>
            <person name="Mehari Y.T."/>
            <person name="Rice F.C."/>
            <person name="Arivett B.A."/>
            <person name="Farone A.L."/>
            <person name="Berk S.G."/>
            <person name="Farone M.B."/>
        </authorList>
    </citation>
    <scope>NUCLEOTIDE SEQUENCE</scope>
    <source>
        <strain evidence="6">CC99</strain>
    </source>
</reference>
<dbReference type="Pfam" id="PF03938">
    <property type="entry name" value="OmpH"/>
    <property type="match status" value="1"/>
</dbReference>
<dbReference type="GO" id="GO:0051082">
    <property type="term" value="F:unfolded protein binding"/>
    <property type="evidence" value="ECO:0007669"/>
    <property type="project" value="InterPro"/>
</dbReference>
<gene>
    <name evidence="5" type="primary">skp</name>
    <name evidence="5" type="ORF">CC99x_00279</name>
    <name evidence="6" type="ORF">CC99x_005540</name>
</gene>
<name>A0A0Q9YRJ2_9GAMM</name>
<dbReference type="InterPro" id="IPR005632">
    <property type="entry name" value="Chaperone_Skp"/>
</dbReference>
<dbReference type="EMBL" id="LKHV01000001">
    <property type="protein sequence ID" value="KRG20058.1"/>
    <property type="molecule type" value="Genomic_DNA"/>
</dbReference>
<dbReference type="SUPFAM" id="SSF111384">
    <property type="entry name" value="OmpH-like"/>
    <property type="match status" value="1"/>
</dbReference>
<evidence type="ECO:0000256" key="2">
    <source>
        <dbReference type="PIRNR" id="PIRNR002094"/>
    </source>
</evidence>
<keyword evidence="1 4" id="KW-0732">Signal</keyword>
<dbReference type="EMBL" id="LKHV02000001">
    <property type="protein sequence ID" value="MCS5708365.1"/>
    <property type="molecule type" value="Genomic_DNA"/>
</dbReference>
<evidence type="ECO:0000256" key="4">
    <source>
        <dbReference type="SAM" id="SignalP"/>
    </source>
</evidence>
<dbReference type="PIRSF" id="PIRSF002094">
    <property type="entry name" value="OMP26_Skp"/>
    <property type="match status" value="1"/>
</dbReference>
<dbReference type="RefSeq" id="WP_057622874.1">
    <property type="nucleotide sequence ID" value="NZ_LKHV02000001.1"/>
</dbReference>
<feature type="compositionally biased region" description="Basic and acidic residues" evidence="3">
    <location>
        <begin position="86"/>
        <end position="95"/>
    </location>
</feature>
<feature type="region of interest" description="Disordered" evidence="3">
    <location>
        <begin position="69"/>
        <end position="95"/>
    </location>
</feature>
<reference evidence="6" key="2">
    <citation type="journal article" date="2016" name="Genome Announc.">
        <title>Draft Genome Sequences of Two Novel Amoeba-Resistant Intranuclear Bacteria, 'Candidatus Berkiella cookevillensis' and 'Candidatus Berkiella aquae'.</title>
        <authorList>
            <person name="Mehari Y.T."/>
            <person name="Arivett B.A."/>
            <person name="Farone A.L."/>
            <person name="Gunderson J.H."/>
            <person name="Farone M.B."/>
        </authorList>
    </citation>
    <scope>NUCLEOTIDE SEQUENCE</scope>
    <source>
        <strain evidence="6">CC99</strain>
    </source>
</reference>
<evidence type="ECO:0000256" key="1">
    <source>
        <dbReference type="ARBA" id="ARBA00022729"/>
    </source>
</evidence>
<dbReference type="AlphaFoldDB" id="A0A0Q9YRJ2"/>
<feature type="chain" id="PRO_5043129800" evidence="4">
    <location>
        <begin position="26"/>
        <end position="170"/>
    </location>
</feature>
<feature type="compositionally biased region" description="Basic and acidic residues" evidence="3">
    <location>
        <begin position="69"/>
        <end position="78"/>
    </location>
</feature>
<proteinExistence type="inferred from homology"/>
<protein>
    <submittedName>
        <fullName evidence="5">Chaperone protein Skp</fullName>
    </submittedName>
    <submittedName>
        <fullName evidence="6">OmpH family outer membrane protein</fullName>
    </submittedName>
</protein>
<accession>A0A0Q9YRJ2</accession>
<dbReference type="InterPro" id="IPR024930">
    <property type="entry name" value="Skp_dom_sf"/>
</dbReference>
<comment type="caution">
    <text evidence="5">The sequence shown here is derived from an EMBL/GenBank/DDBJ whole genome shotgun (WGS) entry which is preliminary data.</text>
</comment>
<dbReference type="GO" id="GO:0050821">
    <property type="term" value="P:protein stabilization"/>
    <property type="evidence" value="ECO:0007669"/>
    <property type="project" value="TreeGrafter"/>
</dbReference>
<evidence type="ECO:0000313" key="7">
    <source>
        <dbReference type="Proteomes" id="UP000051494"/>
    </source>
</evidence>
<dbReference type="PANTHER" id="PTHR35089">
    <property type="entry name" value="CHAPERONE PROTEIN SKP"/>
    <property type="match status" value="1"/>
</dbReference>
<sequence>MNNLVKYLSVASLFVAMSLPTQVSAEGVKIGVVDMRKIVASSPEAKAAMEKLQQEFKPKEEKIVKTEKEMKEKSEKLQRNAAVMSDSEKSKLERELVSNQRELQRMQEEFREDSTARYQEEMQKLIEKVNKVVNDIAEKEKYDIILHQDTKLYASAQVDITNKVVKALSN</sequence>
<dbReference type="OrthoDB" id="5637627at2"/>